<keyword evidence="4" id="KW-0285">Flavoprotein</keyword>
<dbReference type="InterPro" id="IPR010199">
    <property type="entry name" value="CysJ"/>
</dbReference>
<feature type="binding site" evidence="12">
    <location>
        <position position="425"/>
    </location>
    <ligand>
        <name>FAD</name>
        <dbReference type="ChEBI" id="CHEBI:57692"/>
    </ligand>
</feature>
<evidence type="ECO:0000256" key="7">
    <source>
        <dbReference type="ARBA" id="ARBA00022857"/>
    </source>
</evidence>
<evidence type="ECO:0000256" key="1">
    <source>
        <dbReference type="ARBA" id="ARBA00012604"/>
    </source>
</evidence>
<feature type="domain" description="Flavodoxin-like" evidence="14">
    <location>
        <begin position="70"/>
        <end position="208"/>
    </location>
</feature>
<evidence type="ECO:0000259" key="15">
    <source>
        <dbReference type="PROSITE" id="PS51384"/>
    </source>
</evidence>
<dbReference type="InterPro" id="IPR008254">
    <property type="entry name" value="Flavodoxin/NO_synth"/>
</dbReference>
<dbReference type="PROSITE" id="PS51384">
    <property type="entry name" value="FAD_FR"/>
    <property type="match status" value="1"/>
</dbReference>
<keyword evidence="2" id="KW-0813">Transport</keyword>
<dbReference type="OrthoDB" id="9789468at2"/>
<keyword evidence="3" id="KW-0028">Amino-acid biosynthesis</keyword>
<keyword evidence="9" id="KW-0560">Oxidoreductase</keyword>
<dbReference type="PRINTS" id="PR00369">
    <property type="entry name" value="FLAVODOXIN"/>
</dbReference>
<dbReference type="InterPro" id="IPR001433">
    <property type="entry name" value="OxRdtase_FAD/NAD-bd"/>
</dbReference>
<evidence type="ECO:0000256" key="4">
    <source>
        <dbReference type="ARBA" id="ARBA00022630"/>
    </source>
</evidence>
<feature type="binding site" evidence="12">
    <location>
        <begin position="540"/>
        <end position="544"/>
    </location>
    <ligand>
        <name>NADP(+)</name>
        <dbReference type="ChEBI" id="CHEBI:58349"/>
    </ligand>
</feature>
<dbReference type="Pfam" id="PF00175">
    <property type="entry name" value="NAD_binding_1"/>
    <property type="match status" value="1"/>
</dbReference>
<dbReference type="InterPro" id="IPR017927">
    <property type="entry name" value="FAD-bd_FR_type"/>
</dbReference>
<dbReference type="GO" id="GO:0050660">
    <property type="term" value="F:flavin adenine dinucleotide binding"/>
    <property type="evidence" value="ECO:0007669"/>
    <property type="project" value="InterPro"/>
</dbReference>
<dbReference type="GO" id="GO:0016651">
    <property type="term" value="F:oxidoreductase activity, acting on NAD(P)H"/>
    <property type="evidence" value="ECO:0007669"/>
    <property type="project" value="UniProtKB-ARBA"/>
</dbReference>
<organism evidence="16 17">
    <name type="scientific">Virgibacillus phasianinus</name>
    <dbReference type="NCBI Taxonomy" id="2017483"/>
    <lineage>
        <taxon>Bacteria</taxon>
        <taxon>Bacillati</taxon>
        <taxon>Bacillota</taxon>
        <taxon>Bacilli</taxon>
        <taxon>Bacillales</taxon>
        <taxon>Bacillaceae</taxon>
        <taxon>Virgibacillus</taxon>
    </lineage>
</organism>
<dbReference type="InterPro" id="IPR023173">
    <property type="entry name" value="NADPH_Cyt_P450_Rdtase_alpha"/>
</dbReference>
<dbReference type="Gene3D" id="2.40.30.10">
    <property type="entry name" value="Translation factors"/>
    <property type="match status" value="1"/>
</dbReference>
<dbReference type="GO" id="GO:0010181">
    <property type="term" value="F:FMN binding"/>
    <property type="evidence" value="ECO:0007669"/>
    <property type="project" value="InterPro"/>
</dbReference>
<dbReference type="Gene3D" id="1.20.990.10">
    <property type="entry name" value="NADPH-cytochrome p450 Reductase, Chain A, domain 3"/>
    <property type="match status" value="1"/>
</dbReference>
<dbReference type="GO" id="GO:0019344">
    <property type="term" value="P:cysteine biosynthetic process"/>
    <property type="evidence" value="ECO:0007669"/>
    <property type="project" value="UniProtKB-KW"/>
</dbReference>
<keyword evidence="5 12" id="KW-0288">FMN</keyword>
<dbReference type="NCBIfam" id="TIGR01931">
    <property type="entry name" value="cysJ"/>
    <property type="match status" value="1"/>
</dbReference>
<dbReference type="PRINTS" id="PR00371">
    <property type="entry name" value="FPNCR"/>
</dbReference>
<dbReference type="InterPro" id="IPR003097">
    <property type="entry name" value="CysJ-like_FAD-binding"/>
</dbReference>
<dbReference type="EC" id="1.8.1.2" evidence="1"/>
<dbReference type="CDD" id="cd06199">
    <property type="entry name" value="SiR"/>
    <property type="match status" value="1"/>
</dbReference>
<sequence>MQLQVNNSPFSQEQAELLNRLLPTITEAQQIWLSGYLAAPKQETVDPALQNTPGTEVSSQNDGQTATREVTVLFGSETGNGQMLAEGLSEKLVAQGLKVATSAMDDFKPKGLKKVEDLLIVTATHGEGDPPDNALSFNEFLNSRKAPKLDGLRFSVLSLGDQSYEFFCQTGKDLDKRLEELGGERLYPRVDCDLDFDEPAAEWMEGVLESLRETQKTGSADEETPLTELLEAGAGIKQSAYSRTNPFKAEILDNWKLNGRGSNKETRHLELSLEGSNLEFEPGDSLGVFPENNPELVEQIIDVMNWNPEEIVPASKKGDSKTLRDALHYHFEITILTKPLLKQAALLFENEALIELLEPERDDELKAYLDGRDVLDLIQDYPPQEVSASEFVQILRKIPARLYSISSSFKANPDEVHLTIGTVRYEAHGRDRTGVFSGQCAERTEPGEMLPIYIHRNPNFKFPADQQAPVIMIGPGTGVAPFRSFLEEREELGAEGKTWLFFGEQHFASDFLYQVEWQNWLKEGVLSKLDVAFSRDTAEKVYVQHRMLEKSREFYQWLEKGASVYVCGDEQSMANDVHNTLTTIIEQEGAMTKEEAEVYLTEMRHQKRYQRDVY</sequence>
<keyword evidence="7 12" id="KW-0521">NADP</keyword>
<dbReference type="InterPro" id="IPR017938">
    <property type="entry name" value="Riboflavin_synthase-like_b-brl"/>
</dbReference>
<feature type="binding site" evidence="12">
    <location>
        <begin position="434"/>
        <end position="437"/>
    </location>
    <ligand>
        <name>FAD</name>
        <dbReference type="ChEBI" id="CHEBI:57692"/>
    </ligand>
</feature>
<feature type="binding site" evidence="12">
    <location>
        <position position="614"/>
    </location>
    <ligand>
        <name>FAD</name>
        <dbReference type="ChEBI" id="CHEBI:57692"/>
    </ligand>
</feature>
<evidence type="ECO:0000256" key="13">
    <source>
        <dbReference type="SAM" id="MobiDB-lite"/>
    </source>
</evidence>
<evidence type="ECO:0000259" key="14">
    <source>
        <dbReference type="PROSITE" id="PS50902"/>
    </source>
</evidence>
<dbReference type="SUPFAM" id="SSF52218">
    <property type="entry name" value="Flavoproteins"/>
    <property type="match status" value="1"/>
</dbReference>
<dbReference type="InterPro" id="IPR029039">
    <property type="entry name" value="Flavoprotein-like_sf"/>
</dbReference>
<name>A0A220U2A0_9BACI</name>
<feature type="binding site" evidence="12">
    <location>
        <begin position="419"/>
        <end position="421"/>
    </location>
    <ligand>
        <name>FAD</name>
        <dbReference type="ChEBI" id="CHEBI:57692"/>
    </ligand>
</feature>
<evidence type="ECO:0000256" key="6">
    <source>
        <dbReference type="ARBA" id="ARBA00022827"/>
    </source>
</evidence>
<keyword evidence="10" id="KW-0198">Cysteine biosynthesis</keyword>
<dbReference type="RefSeq" id="WP_089061435.1">
    <property type="nucleotide sequence ID" value="NZ_CP022315.1"/>
</dbReference>
<evidence type="ECO:0000256" key="5">
    <source>
        <dbReference type="ARBA" id="ARBA00022643"/>
    </source>
</evidence>
<dbReference type="Gene3D" id="3.40.50.80">
    <property type="entry name" value="Nucleotide-binding domain of ferredoxin-NADP reductase (FNR) module"/>
    <property type="match status" value="1"/>
</dbReference>
<keyword evidence="8" id="KW-0249">Electron transport</keyword>
<evidence type="ECO:0000256" key="3">
    <source>
        <dbReference type="ARBA" id="ARBA00022605"/>
    </source>
</evidence>
<evidence type="ECO:0000313" key="16">
    <source>
        <dbReference type="EMBL" id="ASK62175.1"/>
    </source>
</evidence>
<feature type="domain" description="FAD-binding FR-type" evidence="15">
    <location>
        <begin position="244"/>
        <end position="463"/>
    </location>
</feature>
<feature type="compositionally biased region" description="Polar residues" evidence="13">
    <location>
        <begin position="49"/>
        <end position="66"/>
    </location>
</feature>
<evidence type="ECO:0000256" key="10">
    <source>
        <dbReference type="ARBA" id="ARBA00023192"/>
    </source>
</evidence>
<feature type="binding site" evidence="12">
    <location>
        <begin position="534"/>
        <end position="535"/>
    </location>
    <ligand>
        <name>NADP(+)</name>
        <dbReference type="ChEBI" id="CHEBI:58349"/>
    </ligand>
</feature>
<dbReference type="KEGG" id="vil:CFK37_08365"/>
<feature type="binding site" evidence="12">
    <location>
        <position position="576"/>
    </location>
    <ligand>
        <name>NADP(+)</name>
        <dbReference type="ChEBI" id="CHEBI:58349"/>
    </ligand>
</feature>
<dbReference type="Pfam" id="PF00258">
    <property type="entry name" value="Flavodoxin_1"/>
    <property type="match status" value="1"/>
</dbReference>
<dbReference type="PANTHER" id="PTHR19384:SF128">
    <property type="entry name" value="NADPH OXIDOREDUCTASE A"/>
    <property type="match status" value="1"/>
</dbReference>
<dbReference type="InterPro" id="IPR001094">
    <property type="entry name" value="Flavdoxin-like"/>
</dbReference>
<dbReference type="FunFam" id="3.40.50.80:FF:000001">
    <property type="entry name" value="NADPH--cytochrome P450 reductase 1"/>
    <property type="match status" value="1"/>
</dbReference>
<keyword evidence="6 12" id="KW-0274">FAD</keyword>
<dbReference type="Proteomes" id="UP000198312">
    <property type="component" value="Chromosome"/>
</dbReference>
<dbReference type="InterPro" id="IPR039261">
    <property type="entry name" value="FNR_nucleotide-bd"/>
</dbReference>
<evidence type="ECO:0000256" key="12">
    <source>
        <dbReference type="PIRSR" id="PIRSR000207-1"/>
    </source>
</evidence>
<comment type="catalytic activity">
    <reaction evidence="11">
        <text>hydrogen sulfide + 3 NADP(+) + 3 H2O = sulfite + 3 NADPH + 4 H(+)</text>
        <dbReference type="Rhea" id="RHEA:13801"/>
        <dbReference type="ChEBI" id="CHEBI:15377"/>
        <dbReference type="ChEBI" id="CHEBI:15378"/>
        <dbReference type="ChEBI" id="CHEBI:17359"/>
        <dbReference type="ChEBI" id="CHEBI:29919"/>
        <dbReference type="ChEBI" id="CHEBI:57783"/>
        <dbReference type="ChEBI" id="CHEBI:58349"/>
        <dbReference type="EC" id="1.8.1.2"/>
    </reaction>
</comment>
<proteinExistence type="predicted"/>
<comment type="cofactor">
    <cofactor evidence="12">
        <name>FMN</name>
        <dbReference type="ChEBI" id="CHEBI:58210"/>
    </cofactor>
    <text evidence="12">Binds 1 FMN per subunit.</text>
</comment>
<keyword evidence="17" id="KW-1185">Reference proteome</keyword>
<dbReference type="EMBL" id="CP022315">
    <property type="protein sequence ID" value="ASK62175.1"/>
    <property type="molecule type" value="Genomic_DNA"/>
</dbReference>
<dbReference type="PROSITE" id="PS50902">
    <property type="entry name" value="FLAVODOXIN_LIKE"/>
    <property type="match status" value="1"/>
</dbReference>
<dbReference type="SUPFAM" id="SSF52343">
    <property type="entry name" value="Ferredoxin reductase-like, C-terminal NADP-linked domain"/>
    <property type="match status" value="1"/>
</dbReference>
<dbReference type="Gene3D" id="3.40.50.360">
    <property type="match status" value="1"/>
</dbReference>
<reference evidence="16 17" key="1">
    <citation type="submission" date="2017-07" db="EMBL/GenBank/DDBJ databases">
        <title>Virgibacillus sp. LM2416.</title>
        <authorList>
            <person name="Tak E.J."/>
            <person name="Bae J.-W."/>
        </authorList>
    </citation>
    <scope>NUCLEOTIDE SEQUENCE [LARGE SCALE GENOMIC DNA]</scope>
    <source>
        <strain evidence="16 17">LM2416</strain>
    </source>
</reference>
<dbReference type="Pfam" id="PF00667">
    <property type="entry name" value="FAD_binding_1"/>
    <property type="match status" value="1"/>
</dbReference>
<dbReference type="InterPro" id="IPR001709">
    <property type="entry name" value="Flavoprot_Pyr_Nucl_cyt_Rdtase"/>
</dbReference>
<protein>
    <recommendedName>
        <fullName evidence="1">assimilatory sulfite reductase (NADPH)</fullName>
        <ecNumber evidence="1">1.8.1.2</ecNumber>
    </recommendedName>
</protein>
<evidence type="ECO:0000313" key="17">
    <source>
        <dbReference type="Proteomes" id="UP000198312"/>
    </source>
</evidence>
<comment type="cofactor">
    <cofactor evidence="12">
        <name>FAD</name>
        <dbReference type="ChEBI" id="CHEBI:57692"/>
    </cofactor>
    <text evidence="12">Binds 1 FAD per subunit.</text>
</comment>
<evidence type="ECO:0000256" key="9">
    <source>
        <dbReference type="ARBA" id="ARBA00023002"/>
    </source>
</evidence>
<dbReference type="PIRSF" id="PIRSF000207">
    <property type="entry name" value="SiR-FP_CysJ"/>
    <property type="match status" value="1"/>
</dbReference>
<evidence type="ECO:0000256" key="11">
    <source>
        <dbReference type="ARBA" id="ARBA00052219"/>
    </source>
</evidence>
<dbReference type="GO" id="GO:0005829">
    <property type="term" value="C:cytosol"/>
    <property type="evidence" value="ECO:0007669"/>
    <property type="project" value="TreeGrafter"/>
</dbReference>
<accession>A0A220U2A0</accession>
<dbReference type="PANTHER" id="PTHR19384">
    <property type="entry name" value="NITRIC OXIDE SYNTHASE-RELATED"/>
    <property type="match status" value="1"/>
</dbReference>
<feature type="binding site" evidence="12">
    <location>
        <position position="334"/>
    </location>
    <ligand>
        <name>FAD</name>
        <dbReference type="ChEBI" id="CHEBI:57692"/>
    </ligand>
</feature>
<feature type="binding site" evidence="12">
    <location>
        <begin position="401"/>
        <end position="404"/>
    </location>
    <ligand>
        <name>FAD</name>
        <dbReference type="ChEBI" id="CHEBI:57692"/>
    </ligand>
</feature>
<evidence type="ECO:0000256" key="2">
    <source>
        <dbReference type="ARBA" id="ARBA00022448"/>
    </source>
</evidence>
<dbReference type="SUPFAM" id="SSF63380">
    <property type="entry name" value="Riboflavin synthase domain-like"/>
    <property type="match status" value="1"/>
</dbReference>
<dbReference type="AlphaFoldDB" id="A0A220U2A0"/>
<feature type="binding site" evidence="12">
    <location>
        <begin position="76"/>
        <end position="81"/>
    </location>
    <ligand>
        <name>FMN</name>
        <dbReference type="ChEBI" id="CHEBI:58210"/>
    </ligand>
</feature>
<gene>
    <name evidence="16" type="ORF">CFK37_08365</name>
</gene>
<dbReference type="GO" id="GO:0004783">
    <property type="term" value="F:sulfite reductase (NADPH) activity"/>
    <property type="evidence" value="ECO:0007669"/>
    <property type="project" value="UniProtKB-EC"/>
</dbReference>
<evidence type="ECO:0000256" key="8">
    <source>
        <dbReference type="ARBA" id="ARBA00022982"/>
    </source>
</evidence>
<feature type="region of interest" description="Disordered" evidence="13">
    <location>
        <begin position="46"/>
        <end position="66"/>
    </location>
</feature>
<feature type="binding site" evidence="12">
    <location>
        <begin position="159"/>
        <end position="168"/>
    </location>
    <ligand>
        <name>FMN</name>
        <dbReference type="ChEBI" id="CHEBI:58210"/>
    </ligand>
</feature>